<dbReference type="EMBL" id="JBHTEE010000001">
    <property type="protein sequence ID" value="MFC7606622.1"/>
    <property type="molecule type" value="Genomic_DNA"/>
</dbReference>
<keyword evidence="2" id="KW-0472">Membrane</keyword>
<evidence type="ECO:0000313" key="3">
    <source>
        <dbReference type="EMBL" id="MFC7606622.1"/>
    </source>
</evidence>
<evidence type="ECO:0008006" key="5">
    <source>
        <dbReference type="Google" id="ProtNLM"/>
    </source>
</evidence>
<feature type="region of interest" description="Disordered" evidence="1">
    <location>
        <begin position="457"/>
        <end position="556"/>
    </location>
</feature>
<keyword evidence="4" id="KW-1185">Reference proteome</keyword>
<dbReference type="RefSeq" id="WP_343962744.1">
    <property type="nucleotide sequence ID" value="NZ_BAAAGK010000013.1"/>
</dbReference>
<dbReference type="Proteomes" id="UP001596514">
    <property type="component" value="Unassembled WGS sequence"/>
</dbReference>
<organism evidence="3 4">
    <name type="scientific">Streptosporangium amethystogenes subsp. fukuiense</name>
    <dbReference type="NCBI Taxonomy" id="698418"/>
    <lineage>
        <taxon>Bacteria</taxon>
        <taxon>Bacillati</taxon>
        <taxon>Actinomycetota</taxon>
        <taxon>Actinomycetes</taxon>
        <taxon>Streptosporangiales</taxon>
        <taxon>Streptosporangiaceae</taxon>
        <taxon>Streptosporangium</taxon>
    </lineage>
</organism>
<evidence type="ECO:0000313" key="4">
    <source>
        <dbReference type="Proteomes" id="UP001596514"/>
    </source>
</evidence>
<gene>
    <name evidence="3" type="ORF">ACFQVD_41655</name>
</gene>
<protein>
    <recommendedName>
        <fullName evidence="5">Methyl-accepting chemotaxis protein</fullName>
    </recommendedName>
</protein>
<evidence type="ECO:0000256" key="1">
    <source>
        <dbReference type="SAM" id="MobiDB-lite"/>
    </source>
</evidence>
<comment type="caution">
    <text evidence="3">The sequence shown here is derived from an EMBL/GenBank/DDBJ whole genome shotgun (WGS) entry which is preliminary data.</text>
</comment>
<evidence type="ECO:0000256" key="2">
    <source>
        <dbReference type="SAM" id="Phobius"/>
    </source>
</evidence>
<feature type="transmembrane region" description="Helical" evidence="2">
    <location>
        <begin position="144"/>
        <end position="162"/>
    </location>
</feature>
<reference evidence="4" key="1">
    <citation type="journal article" date="2019" name="Int. J. Syst. Evol. Microbiol.">
        <title>The Global Catalogue of Microorganisms (GCM) 10K type strain sequencing project: providing services to taxonomists for standard genome sequencing and annotation.</title>
        <authorList>
            <consortium name="The Broad Institute Genomics Platform"/>
            <consortium name="The Broad Institute Genome Sequencing Center for Infectious Disease"/>
            <person name="Wu L."/>
            <person name="Ma J."/>
        </authorList>
    </citation>
    <scope>NUCLEOTIDE SEQUENCE [LARGE SCALE GENOMIC DNA]</scope>
    <source>
        <strain evidence="4">JCM 10083</strain>
    </source>
</reference>
<feature type="transmembrane region" description="Helical" evidence="2">
    <location>
        <begin position="81"/>
        <end position="101"/>
    </location>
</feature>
<accession>A0ABW2TEA6</accession>
<proteinExistence type="predicted"/>
<keyword evidence="2" id="KW-1133">Transmembrane helix</keyword>
<keyword evidence="2" id="KW-0812">Transmembrane</keyword>
<name>A0ABW2TEA6_9ACTN</name>
<sequence>MSVTDLELAGELRELADHPHLAARQDQLRDLADAVADPDMAGHWCEVDLFAAFSPDDTILVDGEPAESTSSPRRPGWRRGLSGAVGPALVFVPIFITWLGLMMATGAYGDVLAAGGVEAARRPFLEMWQQGFDGRLPGFFKFDNIALCTLAAIFCLICWTVFENITRNSREDASERELRALRVRLRGALTEASLVLGQVRLSAPERFGAELNRAAADIGFVGTTARKVHTELVEALTLTLEATRKTTDALAGSAIDVRDAVEHLGGHLAAVNSTCDDLAAAVARFSAVIDTAGSTAGRAVTDVGNQLSTTISRTTLDMRQAFNDELVRSITSVQGSVSGLNLRINELVGVTAGIGHAVDRAAISIDSVGSSTEKAVDLLGARVTDTIAGTARELHRTFEGAGTEIREALESWSAVAGTHASRVDTTIETVTLLERTREALDRLPSALASALADLPSRELAEREVTGSERASTRLRLPADGLWTLPAGGPGKEGGPGENGGNGKDSGNGEDPNGGGGRADGGDNEHAIGNGNGNGNGGTDDSGDDEPDSRQRARTSQ</sequence>
<feature type="compositionally biased region" description="Gly residues" evidence="1">
    <location>
        <begin position="487"/>
        <end position="518"/>
    </location>
</feature>
<feature type="compositionally biased region" description="Gly residues" evidence="1">
    <location>
        <begin position="529"/>
        <end position="539"/>
    </location>
</feature>
<feature type="compositionally biased region" description="Basic and acidic residues" evidence="1">
    <location>
        <begin position="457"/>
        <end position="466"/>
    </location>
</feature>